<sequence>MSSQKPRPTKAQRREAARAQAKALREEEERRARRATITRRSLIGVAGAAVLGGGAWWGYKEITKPEDPPIKPAGQGIMEVKADRSGVPKPVLVDGAWTHGSKGALDSVVSAAPVLDIYFDYACPHCATFETMHAEEIGTLLEQGSITLVQHPVRLQAPEWGDMAMNAMGLVLDKAPEKSLAFHTQAMAVFGRAVQAQDQSLLTLENLVAAATSAGVPSSVSDGFKDAIKGNDYKQWMELSNKAFQERGLKGTPTVYFDGENIDLSTLQTPTALTELINGASPQASGSASPQPGQPASPDQEQPTQDPTEQSGEQSGE</sequence>
<dbReference type="RefSeq" id="WP_026427823.1">
    <property type="nucleotide sequence ID" value="NZ_CBCRWE010000052.1"/>
</dbReference>
<keyword evidence="2" id="KW-0472">Membrane</keyword>
<dbReference type="Gene3D" id="3.40.30.10">
    <property type="entry name" value="Glutaredoxin"/>
    <property type="match status" value="1"/>
</dbReference>
<name>A0A3S4WF84_9ACTO</name>
<proteinExistence type="predicted"/>
<dbReference type="GO" id="GO:0016853">
    <property type="term" value="F:isomerase activity"/>
    <property type="evidence" value="ECO:0007669"/>
    <property type="project" value="UniProtKB-KW"/>
</dbReference>
<feature type="region of interest" description="Disordered" evidence="1">
    <location>
        <begin position="1"/>
        <end position="33"/>
    </location>
</feature>
<evidence type="ECO:0000313" key="5">
    <source>
        <dbReference type="Proteomes" id="UP000276899"/>
    </source>
</evidence>
<keyword evidence="2" id="KW-1133">Transmembrane helix</keyword>
<dbReference type="EMBL" id="LR134363">
    <property type="protein sequence ID" value="VEG73586.1"/>
    <property type="molecule type" value="Genomic_DNA"/>
</dbReference>
<evidence type="ECO:0000256" key="1">
    <source>
        <dbReference type="SAM" id="MobiDB-lite"/>
    </source>
</evidence>
<feature type="region of interest" description="Disordered" evidence="1">
    <location>
        <begin position="275"/>
        <end position="317"/>
    </location>
</feature>
<dbReference type="KEGG" id="asla:NCTC11923_00194"/>
<evidence type="ECO:0000313" key="4">
    <source>
        <dbReference type="EMBL" id="VEG73586.1"/>
    </source>
</evidence>
<feature type="compositionally biased region" description="Polar residues" evidence="1">
    <location>
        <begin position="299"/>
        <end position="317"/>
    </location>
</feature>
<gene>
    <name evidence="4" type="ORF">NCTC11923_00194</name>
</gene>
<dbReference type="SUPFAM" id="SSF52833">
    <property type="entry name" value="Thioredoxin-like"/>
    <property type="match status" value="1"/>
</dbReference>
<reference evidence="4 5" key="1">
    <citation type="submission" date="2018-12" db="EMBL/GenBank/DDBJ databases">
        <authorList>
            <consortium name="Pathogen Informatics"/>
        </authorList>
    </citation>
    <scope>NUCLEOTIDE SEQUENCE [LARGE SCALE GENOMIC DNA]</scope>
    <source>
        <strain evidence="4 5">NCTC11923</strain>
    </source>
</reference>
<dbReference type="STRING" id="1278298.GCA_000428685_01044"/>
<feature type="compositionally biased region" description="Basic and acidic residues" evidence="1">
    <location>
        <begin position="12"/>
        <end position="31"/>
    </location>
</feature>
<accession>A0A3S4WF84</accession>
<dbReference type="AlphaFoldDB" id="A0A3S4WF84"/>
<organism evidence="4 5">
    <name type="scientific">Actinomyces slackii</name>
    <dbReference type="NCBI Taxonomy" id="52774"/>
    <lineage>
        <taxon>Bacteria</taxon>
        <taxon>Bacillati</taxon>
        <taxon>Actinomycetota</taxon>
        <taxon>Actinomycetes</taxon>
        <taxon>Actinomycetales</taxon>
        <taxon>Actinomycetaceae</taxon>
        <taxon>Actinomyces</taxon>
    </lineage>
</organism>
<feature type="domain" description="Thioredoxin-like fold" evidence="3">
    <location>
        <begin position="111"/>
        <end position="277"/>
    </location>
</feature>
<dbReference type="InterPro" id="IPR012336">
    <property type="entry name" value="Thioredoxin-like_fold"/>
</dbReference>
<feature type="transmembrane region" description="Helical" evidence="2">
    <location>
        <begin position="41"/>
        <end position="59"/>
    </location>
</feature>
<evidence type="ECO:0000256" key="2">
    <source>
        <dbReference type="SAM" id="Phobius"/>
    </source>
</evidence>
<dbReference type="Proteomes" id="UP000276899">
    <property type="component" value="Chromosome"/>
</dbReference>
<keyword evidence="2" id="KW-0812">Transmembrane</keyword>
<feature type="compositionally biased region" description="Low complexity" evidence="1">
    <location>
        <begin position="279"/>
        <end position="298"/>
    </location>
</feature>
<evidence type="ECO:0000259" key="3">
    <source>
        <dbReference type="Pfam" id="PF13462"/>
    </source>
</evidence>
<keyword evidence="5" id="KW-1185">Reference proteome</keyword>
<keyword evidence="4" id="KW-0413">Isomerase</keyword>
<dbReference type="Pfam" id="PF13462">
    <property type="entry name" value="Thioredoxin_4"/>
    <property type="match status" value="1"/>
</dbReference>
<dbReference type="InterPro" id="IPR036249">
    <property type="entry name" value="Thioredoxin-like_sf"/>
</dbReference>
<protein>
    <submittedName>
        <fullName evidence="4">Protein-disulfide isomerase</fullName>
    </submittedName>
</protein>